<gene>
    <name evidence="1" type="ORF">ML462_13955</name>
</gene>
<organism evidence="1 2">
    <name type="scientific">Christiangramia lutea</name>
    <dbReference type="NCBI Taxonomy" id="1607951"/>
    <lineage>
        <taxon>Bacteria</taxon>
        <taxon>Pseudomonadati</taxon>
        <taxon>Bacteroidota</taxon>
        <taxon>Flavobacteriia</taxon>
        <taxon>Flavobacteriales</taxon>
        <taxon>Flavobacteriaceae</taxon>
        <taxon>Christiangramia</taxon>
    </lineage>
</organism>
<dbReference type="RefSeq" id="WP_240714443.1">
    <property type="nucleotide sequence ID" value="NZ_JAKVTV010000005.1"/>
</dbReference>
<keyword evidence="2" id="KW-1185">Reference proteome</keyword>
<evidence type="ECO:0000313" key="2">
    <source>
        <dbReference type="Proteomes" id="UP001139226"/>
    </source>
</evidence>
<dbReference type="AlphaFoldDB" id="A0A9X2AAA9"/>
<protein>
    <submittedName>
        <fullName evidence="1">Uncharacterized protein</fullName>
    </submittedName>
</protein>
<proteinExistence type="predicted"/>
<comment type="caution">
    <text evidence="1">The sequence shown here is derived from an EMBL/GenBank/DDBJ whole genome shotgun (WGS) entry which is preliminary data.</text>
</comment>
<dbReference type="EMBL" id="JAKVTV010000005">
    <property type="protein sequence ID" value="MCH4824275.1"/>
    <property type="molecule type" value="Genomic_DNA"/>
</dbReference>
<reference evidence="1" key="1">
    <citation type="submission" date="2022-03" db="EMBL/GenBank/DDBJ databases">
        <title>Gramella crocea sp. nov., isolated from activated sludge of a seafood processing plant.</title>
        <authorList>
            <person name="Zhang X."/>
        </authorList>
    </citation>
    <scope>NUCLEOTIDE SEQUENCE</scope>
    <source>
        <strain evidence="1">YJ019</strain>
    </source>
</reference>
<accession>A0A9X2AAA9</accession>
<sequence length="93" mass="11110">MTYEQKLRENKRLLENYVAFLSECTTYEDRLKLSSEIGRLNDQNKQIEKMEYQYTKKDISDTKIETNAIFWGVKVNPVEPLNTFKRKKDKVAL</sequence>
<name>A0A9X2AAA9_9FLAO</name>
<evidence type="ECO:0000313" key="1">
    <source>
        <dbReference type="EMBL" id="MCH4824275.1"/>
    </source>
</evidence>
<dbReference type="Proteomes" id="UP001139226">
    <property type="component" value="Unassembled WGS sequence"/>
</dbReference>